<dbReference type="Proteomes" id="UP001195483">
    <property type="component" value="Unassembled WGS sequence"/>
</dbReference>
<keyword evidence="3" id="KW-1185">Reference proteome</keyword>
<reference evidence="2" key="2">
    <citation type="journal article" date="2021" name="Genome Biol. Evol.">
        <title>Developing a high-quality reference genome for a parasitic bivalve with doubly uniparental inheritance (Bivalvia: Unionida).</title>
        <authorList>
            <person name="Smith C.H."/>
        </authorList>
    </citation>
    <scope>NUCLEOTIDE SEQUENCE</scope>
    <source>
        <strain evidence="2">CHS0354</strain>
        <tissue evidence="2">Mantle</tissue>
    </source>
</reference>
<evidence type="ECO:0000313" key="2">
    <source>
        <dbReference type="EMBL" id="KAK3595701.1"/>
    </source>
</evidence>
<protein>
    <submittedName>
        <fullName evidence="2">Uncharacterized protein</fullName>
    </submittedName>
</protein>
<accession>A0AAE0SPB8</accession>
<gene>
    <name evidence="2" type="ORF">CHS0354_026922</name>
</gene>
<evidence type="ECO:0000256" key="1">
    <source>
        <dbReference type="SAM" id="MobiDB-lite"/>
    </source>
</evidence>
<dbReference type="EMBL" id="JAEAOA010001600">
    <property type="protein sequence ID" value="KAK3595701.1"/>
    <property type="molecule type" value="Genomic_DNA"/>
</dbReference>
<reference evidence="2" key="1">
    <citation type="journal article" date="2021" name="Genome Biol. Evol.">
        <title>A High-Quality Reference Genome for a Parasitic Bivalve with Doubly Uniparental Inheritance (Bivalvia: Unionida).</title>
        <authorList>
            <person name="Smith C.H."/>
        </authorList>
    </citation>
    <scope>NUCLEOTIDE SEQUENCE</scope>
    <source>
        <strain evidence="2">CHS0354</strain>
    </source>
</reference>
<dbReference type="AlphaFoldDB" id="A0AAE0SPB8"/>
<name>A0AAE0SPB8_9BIVA</name>
<feature type="compositionally biased region" description="Basic and acidic residues" evidence="1">
    <location>
        <begin position="20"/>
        <end position="36"/>
    </location>
</feature>
<organism evidence="2 3">
    <name type="scientific">Potamilus streckersoni</name>
    <dbReference type="NCBI Taxonomy" id="2493646"/>
    <lineage>
        <taxon>Eukaryota</taxon>
        <taxon>Metazoa</taxon>
        <taxon>Spiralia</taxon>
        <taxon>Lophotrochozoa</taxon>
        <taxon>Mollusca</taxon>
        <taxon>Bivalvia</taxon>
        <taxon>Autobranchia</taxon>
        <taxon>Heteroconchia</taxon>
        <taxon>Palaeoheterodonta</taxon>
        <taxon>Unionida</taxon>
        <taxon>Unionoidea</taxon>
        <taxon>Unionidae</taxon>
        <taxon>Ambleminae</taxon>
        <taxon>Lampsilini</taxon>
        <taxon>Potamilus</taxon>
    </lineage>
</organism>
<sequence length="68" mass="7619">MEPTGENEERQAKKHMTAGPKEDMKHMAAGPKEDMPHAGTALETFSRPGELERACCRPMPSRSHRSRT</sequence>
<reference evidence="2" key="3">
    <citation type="submission" date="2023-05" db="EMBL/GenBank/DDBJ databases">
        <authorList>
            <person name="Smith C.H."/>
        </authorList>
    </citation>
    <scope>NUCLEOTIDE SEQUENCE</scope>
    <source>
        <strain evidence="2">CHS0354</strain>
        <tissue evidence="2">Mantle</tissue>
    </source>
</reference>
<evidence type="ECO:0000313" key="3">
    <source>
        <dbReference type="Proteomes" id="UP001195483"/>
    </source>
</evidence>
<comment type="caution">
    <text evidence="2">The sequence shown here is derived from an EMBL/GenBank/DDBJ whole genome shotgun (WGS) entry which is preliminary data.</text>
</comment>
<proteinExistence type="predicted"/>
<feature type="region of interest" description="Disordered" evidence="1">
    <location>
        <begin position="1"/>
        <end position="68"/>
    </location>
</feature>